<gene>
    <name evidence="1" type="ORF">E0946_06795</name>
</gene>
<dbReference type="Proteomes" id="UP000294588">
    <property type="component" value="Unassembled WGS sequence"/>
</dbReference>
<keyword evidence="2" id="KW-1185">Reference proteome</keyword>
<evidence type="ECO:0000313" key="1">
    <source>
        <dbReference type="EMBL" id="TDF72496.1"/>
    </source>
</evidence>
<proteinExistence type="predicted"/>
<dbReference type="EMBL" id="SMOG01000032">
    <property type="protein sequence ID" value="TDF72496.1"/>
    <property type="molecule type" value="Genomic_DNA"/>
</dbReference>
<evidence type="ECO:0000313" key="2">
    <source>
        <dbReference type="Proteomes" id="UP000294588"/>
    </source>
</evidence>
<comment type="caution">
    <text evidence="1">The sequence shown here is derived from an EMBL/GenBank/DDBJ whole genome shotgun (WGS) entry which is preliminary data.</text>
</comment>
<reference evidence="1" key="1">
    <citation type="submission" date="2019-03" db="EMBL/GenBank/DDBJ databases">
        <title>Candidatus Syntrophosphaera thermopropionivorans: a novel player in syntrophic propionate oxidation during anaerobic digestion.</title>
        <authorList>
            <person name="Dyksma S."/>
        </authorList>
    </citation>
    <scope>NUCLEOTIDE SEQUENCE</scope>
    <source>
        <strain evidence="1">W5</strain>
    </source>
</reference>
<sequence length="261" mass="29417">MKKALLLLLIMTILVSSYAIDDRIPRPLVHLKNIQPYNVDYQQDLVILRNQNFIWIYSIFNPWSPRLEAVFTSSALIEDLNLLGDNHLYVCSEEPSNTVTSVDTLSYPGKIFFTTTVIGNKIAREGSILYVADRFRGIDIIDIGRGGMRELKSTFSEKWGIRDLLAEYPYIYALNDFGLVTIDISDLQFPISLGVNYEIADATVLAKNGNIIWIGAGKKLLAINAADMKHPRLINLMNLSNEIQDLEIYNDRLFVALGQGG</sequence>
<name>A0AC61QHY5_9BACT</name>
<accession>A0AC61QHY5</accession>
<feature type="non-terminal residue" evidence="1">
    <location>
        <position position="261"/>
    </location>
</feature>
<organism evidence="1 2">
    <name type="scientific">Candidatus Syntrophosphaera thermopropionivorans</name>
    <dbReference type="NCBI Taxonomy" id="2593015"/>
    <lineage>
        <taxon>Bacteria</taxon>
        <taxon>Pseudomonadati</taxon>
        <taxon>Candidatus Cloacimonadota</taxon>
        <taxon>Candidatus Cloacimonadia</taxon>
        <taxon>Candidatus Cloacimonadales</taxon>
        <taxon>Candidatus Cloacimonadaceae</taxon>
        <taxon>Candidatus Syntrophosphaera</taxon>
    </lineage>
</organism>
<protein>
    <submittedName>
        <fullName evidence="1">Uncharacterized protein</fullName>
    </submittedName>
</protein>